<sequence>MIDTGRHDGVRCLAWIVYNAYLDKKTLFLCVVEDCTQVTARMEKPAEPPPPQSPDHRDGVWGSAAGGQVLM</sequence>
<gene>
    <name evidence="2" type="ORF">ACFSJD_08935</name>
</gene>
<dbReference type="RefSeq" id="WP_344721229.1">
    <property type="nucleotide sequence ID" value="NZ_BAAAUS010000007.1"/>
</dbReference>
<evidence type="ECO:0000313" key="3">
    <source>
        <dbReference type="Proteomes" id="UP001597114"/>
    </source>
</evidence>
<name>A0ABW4EUD4_9PSEU</name>
<keyword evidence="3" id="KW-1185">Reference proteome</keyword>
<comment type="caution">
    <text evidence="2">The sequence shown here is derived from an EMBL/GenBank/DDBJ whole genome shotgun (WGS) entry which is preliminary data.</text>
</comment>
<accession>A0ABW4EUD4</accession>
<evidence type="ECO:0000256" key="1">
    <source>
        <dbReference type="SAM" id="MobiDB-lite"/>
    </source>
</evidence>
<organism evidence="2 3">
    <name type="scientific">Pseudonocardia yunnanensis</name>
    <dbReference type="NCBI Taxonomy" id="58107"/>
    <lineage>
        <taxon>Bacteria</taxon>
        <taxon>Bacillati</taxon>
        <taxon>Actinomycetota</taxon>
        <taxon>Actinomycetes</taxon>
        <taxon>Pseudonocardiales</taxon>
        <taxon>Pseudonocardiaceae</taxon>
        <taxon>Pseudonocardia</taxon>
    </lineage>
</organism>
<protein>
    <submittedName>
        <fullName evidence="2">Uncharacterized protein</fullName>
    </submittedName>
</protein>
<proteinExistence type="predicted"/>
<feature type="region of interest" description="Disordered" evidence="1">
    <location>
        <begin position="40"/>
        <end position="71"/>
    </location>
</feature>
<dbReference type="Proteomes" id="UP001597114">
    <property type="component" value="Unassembled WGS sequence"/>
</dbReference>
<evidence type="ECO:0000313" key="2">
    <source>
        <dbReference type="EMBL" id="MFD1517610.1"/>
    </source>
</evidence>
<dbReference type="EMBL" id="JBHUCO010000009">
    <property type="protein sequence ID" value="MFD1517610.1"/>
    <property type="molecule type" value="Genomic_DNA"/>
</dbReference>
<reference evidence="3" key="1">
    <citation type="journal article" date="2019" name="Int. J. Syst. Evol. Microbiol.">
        <title>The Global Catalogue of Microorganisms (GCM) 10K type strain sequencing project: providing services to taxonomists for standard genome sequencing and annotation.</title>
        <authorList>
            <consortium name="The Broad Institute Genomics Platform"/>
            <consortium name="The Broad Institute Genome Sequencing Center for Infectious Disease"/>
            <person name="Wu L."/>
            <person name="Ma J."/>
        </authorList>
    </citation>
    <scope>NUCLEOTIDE SEQUENCE [LARGE SCALE GENOMIC DNA]</scope>
    <source>
        <strain evidence="3">CCM 7043</strain>
    </source>
</reference>